<dbReference type="Proteomes" id="UP001500620">
    <property type="component" value="Unassembled WGS sequence"/>
</dbReference>
<reference evidence="3" key="1">
    <citation type="journal article" date="2019" name="Int. J. Syst. Evol. Microbiol.">
        <title>The Global Catalogue of Microorganisms (GCM) 10K type strain sequencing project: providing services to taxonomists for standard genome sequencing and annotation.</title>
        <authorList>
            <consortium name="The Broad Institute Genomics Platform"/>
            <consortium name="The Broad Institute Genome Sequencing Center for Infectious Disease"/>
            <person name="Wu L."/>
            <person name="Ma J."/>
        </authorList>
    </citation>
    <scope>NUCLEOTIDE SEQUENCE [LARGE SCALE GENOMIC DNA]</scope>
    <source>
        <strain evidence="3">JCM 17441</strain>
    </source>
</reference>
<comment type="caution">
    <text evidence="2">The sequence shown here is derived from an EMBL/GenBank/DDBJ whole genome shotgun (WGS) entry which is preliminary data.</text>
</comment>
<evidence type="ECO:0000313" key="3">
    <source>
        <dbReference type="Proteomes" id="UP001500620"/>
    </source>
</evidence>
<gene>
    <name evidence="2" type="ORF">GCM10022255_117060</name>
</gene>
<evidence type="ECO:0000313" key="2">
    <source>
        <dbReference type="EMBL" id="GAA4264338.1"/>
    </source>
</evidence>
<keyword evidence="1" id="KW-1133">Transmembrane helix</keyword>
<keyword evidence="3" id="KW-1185">Reference proteome</keyword>
<dbReference type="EMBL" id="BAABAT010000151">
    <property type="protein sequence ID" value="GAA4264338.1"/>
    <property type="molecule type" value="Genomic_DNA"/>
</dbReference>
<accession>A0ABP8DWE9</accession>
<keyword evidence="1" id="KW-0812">Transmembrane</keyword>
<protein>
    <submittedName>
        <fullName evidence="2">Uncharacterized protein</fullName>
    </submittedName>
</protein>
<organism evidence="2 3">
    <name type="scientific">Dactylosporangium darangshiense</name>
    <dbReference type="NCBI Taxonomy" id="579108"/>
    <lineage>
        <taxon>Bacteria</taxon>
        <taxon>Bacillati</taxon>
        <taxon>Actinomycetota</taxon>
        <taxon>Actinomycetes</taxon>
        <taxon>Micromonosporales</taxon>
        <taxon>Micromonosporaceae</taxon>
        <taxon>Dactylosporangium</taxon>
    </lineage>
</organism>
<sequence length="78" mass="8203">MVAWRSSVPDPVPVIAPALGRQPATGDLWHPKQNPLSQLPPGICRQTTECFPAGTIILAGVMMVVAFIGHAIAYPGGE</sequence>
<feature type="transmembrane region" description="Helical" evidence="1">
    <location>
        <begin position="55"/>
        <end position="74"/>
    </location>
</feature>
<keyword evidence="1" id="KW-0472">Membrane</keyword>
<evidence type="ECO:0000256" key="1">
    <source>
        <dbReference type="SAM" id="Phobius"/>
    </source>
</evidence>
<proteinExistence type="predicted"/>
<name>A0ABP8DWE9_9ACTN</name>